<evidence type="ECO:0000313" key="2">
    <source>
        <dbReference type="Proteomes" id="UP000184334"/>
    </source>
</evidence>
<sequence>MIKILLNEWQEILPNYKNGLINFYFKNYKSQKIVEKLKEKKILQIDELKKGLRIRSFSYVGKIEIENVQIKVITKIDKLPLLRLLKYTYNLKDLKILEKSLYSLKKTNFFDILIYQLYLEIETIYRLGLIRFYKRQNDYLKSPRGIIDINRLYSKKYPPPDALPCIYYERNSDNLLNSLLIAGLKLALQMTDSSSLKQKLSLFYRLISEHTNHIKINNNNIKKAFSMINRLNSHYLPALNIIKLLFEVKGLSMENSMHYFNGFFFDMNKFFQDLLSKLADEFLINYNIKKEYVLSNLFEYDKSFNPKGRNNPKIRPDFAVLKKDKVILFIDAKYRDLWEKPLPREMLYQLTIYSFSGVESNQVKILYPTMNETAIIQKIKFKNPANNKYKSEIILQPVLLSKISNLLFKNNFELEKYTNEIFFLQLKI</sequence>
<dbReference type="EMBL" id="FQUI01000002">
    <property type="protein sequence ID" value="SHE34405.1"/>
    <property type="molecule type" value="Genomic_DNA"/>
</dbReference>
<dbReference type="PANTHER" id="PTHR38733">
    <property type="entry name" value="PROTEIN MCRC"/>
    <property type="match status" value="1"/>
</dbReference>
<dbReference type="PANTHER" id="PTHR38733:SF1">
    <property type="entry name" value="TYPE IV METHYL-DIRECTED RESTRICTION ENZYME ECOKMCRBC"/>
    <property type="match status" value="1"/>
</dbReference>
<dbReference type="OrthoDB" id="251794at2"/>
<proteinExistence type="predicted"/>
<evidence type="ECO:0000313" key="1">
    <source>
        <dbReference type="EMBL" id="SHE34405.1"/>
    </source>
</evidence>
<keyword evidence="2" id="KW-1185">Reference proteome</keyword>
<gene>
    <name evidence="1" type="ORF">SAMN02745164_00263</name>
</gene>
<dbReference type="Proteomes" id="UP000184334">
    <property type="component" value="Unassembled WGS sequence"/>
</dbReference>
<dbReference type="Pfam" id="PF10117">
    <property type="entry name" value="McrBC"/>
    <property type="match status" value="1"/>
</dbReference>
<name>A0A1M4SQF3_MARH1</name>
<reference evidence="1" key="1">
    <citation type="submission" date="2016-11" db="EMBL/GenBank/DDBJ databases">
        <authorList>
            <person name="Varghese N."/>
            <person name="Submissions S."/>
        </authorList>
    </citation>
    <scope>NUCLEOTIDE SEQUENCE [LARGE SCALE GENOMIC DNA]</scope>
    <source>
        <strain evidence="1">DSM 16785</strain>
    </source>
</reference>
<organism evidence="1 2">
    <name type="scientific">Marinitoga hydrogenitolerans (strain DSM 16785 / JCM 12826 / AT1271)</name>
    <dbReference type="NCBI Taxonomy" id="1122195"/>
    <lineage>
        <taxon>Bacteria</taxon>
        <taxon>Thermotogati</taxon>
        <taxon>Thermotogota</taxon>
        <taxon>Thermotogae</taxon>
        <taxon>Petrotogales</taxon>
        <taxon>Petrotogaceae</taxon>
        <taxon>Marinitoga</taxon>
    </lineage>
</organism>
<dbReference type="AlphaFoldDB" id="A0A1M4SQF3"/>
<dbReference type="InterPro" id="IPR019292">
    <property type="entry name" value="McrC"/>
</dbReference>
<dbReference type="STRING" id="1122195.SAMN02745164_00263"/>
<comment type="caution">
    <text evidence="1">The sequence shown here is derived from an EMBL/GenBank/DDBJ whole genome shotgun (WGS) entry which is preliminary data.</text>
</comment>
<accession>A0A1M4SQF3</accession>
<dbReference type="RefSeq" id="WP_072862623.1">
    <property type="nucleotide sequence ID" value="NZ_FQUI01000002.1"/>
</dbReference>
<protein>
    <submittedName>
        <fullName evidence="1">5-methylcytosine-specific restriction enzyme subunit McrC</fullName>
    </submittedName>
</protein>